<dbReference type="EMBL" id="SSND01000006">
    <property type="protein sequence ID" value="THD81223.1"/>
    <property type="molecule type" value="Genomic_DNA"/>
</dbReference>
<name>A0A4S3MLZ9_9RHOB</name>
<protein>
    <submittedName>
        <fullName evidence="2">Polymer-forming cytoskeletal protein</fullName>
    </submittedName>
</protein>
<evidence type="ECO:0000256" key="1">
    <source>
        <dbReference type="ARBA" id="ARBA00044755"/>
    </source>
</evidence>
<dbReference type="PANTHER" id="PTHR35024:SF4">
    <property type="entry name" value="POLYMER-FORMING CYTOSKELETAL PROTEIN"/>
    <property type="match status" value="1"/>
</dbReference>
<proteinExistence type="inferred from homology"/>
<dbReference type="PANTHER" id="PTHR35024">
    <property type="entry name" value="HYPOTHETICAL CYTOSOLIC PROTEIN"/>
    <property type="match status" value="1"/>
</dbReference>
<sequence>MPMSTLSPPGAGRSLIAPDLTITGDVKGGGSIEVQGAIDGKVDVQGLTIGHEGRLKGSARAETVELRGRIDGKISCRDLTIRSAAQLKADVNYVTLHIDSGAQVEGRFTRPKTA</sequence>
<evidence type="ECO:0000313" key="2">
    <source>
        <dbReference type="EMBL" id="THD81223.1"/>
    </source>
</evidence>
<dbReference type="InterPro" id="IPR007607">
    <property type="entry name" value="BacA/B"/>
</dbReference>
<comment type="caution">
    <text evidence="2">The sequence shown here is derived from an EMBL/GenBank/DDBJ whole genome shotgun (WGS) entry which is preliminary data.</text>
</comment>
<accession>A0A4S3MLZ9</accession>
<dbReference type="OrthoDB" id="5738271at2"/>
<reference evidence="2 3" key="1">
    <citation type="submission" date="2019-04" db="EMBL/GenBank/DDBJ databases">
        <title>Draft genome sequence of Gemmobacter aestuarii sp. nov.</title>
        <authorList>
            <person name="Hameed A."/>
            <person name="Lin S.-Y."/>
            <person name="Shahina M."/>
            <person name="Lai W.-A."/>
            <person name="Young C.-C."/>
        </authorList>
    </citation>
    <scope>NUCLEOTIDE SEQUENCE [LARGE SCALE GENOMIC DNA]</scope>
    <source>
        <strain evidence="2 3">CC-PW-75</strain>
    </source>
</reference>
<organism evidence="2 3">
    <name type="scientific">Aliigemmobacter aestuarii</name>
    <dbReference type="NCBI Taxonomy" id="1445661"/>
    <lineage>
        <taxon>Bacteria</taxon>
        <taxon>Pseudomonadati</taxon>
        <taxon>Pseudomonadota</taxon>
        <taxon>Alphaproteobacteria</taxon>
        <taxon>Rhodobacterales</taxon>
        <taxon>Paracoccaceae</taxon>
        <taxon>Aliigemmobacter</taxon>
    </lineage>
</organism>
<keyword evidence="3" id="KW-1185">Reference proteome</keyword>
<dbReference type="Proteomes" id="UP000309450">
    <property type="component" value="Unassembled WGS sequence"/>
</dbReference>
<dbReference type="AlphaFoldDB" id="A0A4S3MLZ9"/>
<evidence type="ECO:0000313" key="3">
    <source>
        <dbReference type="Proteomes" id="UP000309450"/>
    </source>
</evidence>
<dbReference type="Pfam" id="PF04519">
    <property type="entry name" value="Bactofilin"/>
    <property type="match status" value="1"/>
</dbReference>
<comment type="similarity">
    <text evidence="1">Belongs to the bactofilin family.</text>
</comment>
<gene>
    <name evidence="2" type="ORF">E7811_17295</name>
</gene>